<name>A0ABM7VG23_9BACT</name>
<dbReference type="Pfam" id="PF00583">
    <property type="entry name" value="Acetyltransf_1"/>
    <property type="match status" value="1"/>
</dbReference>
<dbReference type="EMBL" id="AP025292">
    <property type="protein sequence ID" value="BDC99915.1"/>
    <property type="molecule type" value="Genomic_DNA"/>
</dbReference>
<dbReference type="InterPro" id="IPR000182">
    <property type="entry name" value="GNAT_dom"/>
</dbReference>
<evidence type="ECO:0000313" key="2">
    <source>
        <dbReference type="EMBL" id="BDC99915.1"/>
    </source>
</evidence>
<evidence type="ECO:0000313" key="3">
    <source>
        <dbReference type="Proteomes" id="UP001354989"/>
    </source>
</evidence>
<dbReference type="CDD" id="cd04301">
    <property type="entry name" value="NAT_SF"/>
    <property type="match status" value="1"/>
</dbReference>
<sequence>MRLATRADKETVVNILKLAFNEYRQTHWALKAEENPKRLEYLFRYTFDENIEIGKIYLNAENSAVAIWNTNKKSPFNFRLLIAKLKLIFRMGLPVIFRLIELERLLYLKFPKKSDYDHLHMLGVIPTEQGKGHAKQLLLPILDKMATEGRPVYLETGAKKNVNIYNKLGFSVIHIQKYGDYDLHIMRKAPTQVPAELTK</sequence>
<dbReference type="PROSITE" id="PS51186">
    <property type="entry name" value="GNAT"/>
    <property type="match status" value="1"/>
</dbReference>
<protein>
    <recommendedName>
        <fullName evidence="1">N-acetyltransferase domain-containing protein</fullName>
    </recommendedName>
</protein>
<dbReference type="PANTHER" id="PTHR42791:SF1">
    <property type="entry name" value="N-ACETYLTRANSFERASE DOMAIN-CONTAINING PROTEIN"/>
    <property type="match status" value="1"/>
</dbReference>
<dbReference type="Gene3D" id="3.40.630.30">
    <property type="match status" value="1"/>
</dbReference>
<keyword evidence="3" id="KW-1185">Reference proteome</keyword>
<dbReference type="Proteomes" id="UP001354989">
    <property type="component" value="Chromosome"/>
</dbReference>
<gene>
    <name evidence="2" type="ORF">PEPS_21960</name>
</gene>
<reference evidence="2 3" key="1">
    <citation type="submission" date="2021-12" db="EMBL/GenBank/DDBJ databases">
        <title>Genome sequencing of bacteria with rrn-lacking chromosome and rrn-plasmid.</title>
        <authorList>
            <person name="Anda M."/>
            <person name="Iwasaki W."/>
        </authorList>
    </citation>
    <scope>NUCLEOTIDE SEQUENCE [LARGE SCALE GENOMIC DNA]</scope>
    <source>
        <strain evidence="2 3">NBRC 101262</strain>
    </source>
</reference>
<feature type="domain" description="N-acetyltransferase" evidence="1">
    <location>
        <begin position="1"/>
        <end position="191"/>
    </location>
</feature>
<dbReference type="SUPFAM" id="SSF55729">
    <property type="entry name" value="Acyl-CoA N-acyltransferases (Nat)"/>
    <property type="match status" value="1"/>
</dbReference>
<dbReference type="RefSeq" id="WP_338397084.1">
    <property type="nucleotide sequence ID" value="NZ_AP025292.1"/>
</dbReference>
<accession>A0ABM7VG23</accession>
<dbReference type="InterPro" id="IPR016181">
    <property type="entry name" value="Acyl_CoA_acyltransferase"/>
</dbReference>
<organism evidence="2 3">
    <name type="scientific">Persicobacter psychrovividus</name>
    <dbReference type="NCBI Taxonomy" id="387638"/>
    <lineage>
        <taxon>Bacteria</taxon>
        <taxon>Pseudomonadati</taxon>
        <taxon>Bacteroidota</taxon>
        <taxon>Cytophagia</taxon>
        <taxon>Cytophagales</taxon>
        <taxon>Persicobacteraceae</taxon>
        <taxon>Persicobacter</taxon>
    </lineage>
</organism>
<dbReference type="InterPro" id="IPR052523">
    <property type="entry name" value="Trichothecene_AcTrans"/>
</dbReference>
<evidence type="ECO:0000259" key="1">
    <source>
        <dbReference type="PROSITE" id="PS51186"/>
    </source>
</evidence>
<proteinExistence type="predicted"/>
<dbReference type="PANTHER" id="PTHR42791">
    <property type="entry name" value="GNAT FAMILY ACETYLTRANSFERASE"/>
    <property type="match status" value="1"/>
</dbReference>